<evidence type="ECO:0000313" key="2">
    <source>
        <dbReference type="EMBL" id="TPV34863.1"/>
    </source>
</evidence>
<protein>
    <submittedName>
        <fullName evidence="2">NAD(P)/FAD-dependent oxidoreductase</fullName>
    </submittedName>
</protein>
<dbReference type="RefSeq" id="WP_140989285.1">
    <property type="nucleotide sequence ID" value="NZ_VHIQ01000002.1"/>
</dbReference>
<dbReference type="Proteomes" id="UP000317332">
    <property type="component" value="Unassembled WGS sequence"/>
</dbReference>
<dbReference type="InterPro" id="IPR050407">
    <property type="entry name" value="Geranylgeranyl_reductase"/>
</dbReference>
<accession>A0A506PLW3</accession>
<dbReference type="PRINTS" id="PR00420">
    <property type="entry name" value="RNGMNOXGNASE"/>
</dbReference>
<dbReference type="Gene3D" id="3.50.50.60">
    <property type="entry name" value="FAD/NAD(P)-binding domain"/>
    <property type="match status" value="1"/>
</dbReference>
<keyword evidence="1" id="KW-0812">Transmembrane</keyword>
<keyword evidence="1" id="KW-1133">Transmembrane helix</keyword>
<reference evidence="2 3" key="1">
    <citation type="submission" date="2019-06" db="EMBL/GenBank/DDBJ databases">
        <title>Flavobacteriaceae Paucihalobacterium erythroidium CWB-1, complete genome.</title>
        <authorList>
            <person name="Wu S."/>
        </authorList>
    </citation>
    <scope>NUCLEOTIDE SEQUENCE [LARGE SCALE GENOMIC DNA]</scope>
    <source>
        <strain evidence="2 3">CWB-1</strain>
    </source>
</reference>
<sequence length="382" mass="43068">MNNSPNFYPVIIIGGGLAGLVSAIHLSKFNIQVLLIEKNSYPKHKVCGEYISTEVLPYLKSLGFNPFDFGAKAIYNFELTTNSNKKISSKLPLGGFGISRYKMDYELSKLALQNGVQILQDSVTNVIFLNNQFTISTKNNGEFSSAITIGAFGKRANLDVKLNRSFIKQQSPYLAVKTHAKIAFKEDLVALHNFKGGYCGVSMVEEDRVNLCYITNFKSFKKHKDIDAFQQQVVFKNKSLNYIFQNAEMCFEQPLTISQISFQTKKTIENHMIMCGDTAGMIHPLCGNGMAMAIRSAQMASLVIIDYLHKKISSRSEMEKQYSKMWDTAFKARLKTGHILAYLFRQEWLAPMLLGLISYFPILLPLIIKRTHGKPMTAVECL</sequence>
<dbReference type="SUPFAM" id="SSF51905">
    <property type="entry name" value="FAD/NAD(P)-binding domain"/>
    <property type="match status" value="1"/>
</dbReference>
<dbReference type="PANTHER" id="PTHR42685:SF22">
    <property type="entry name" value="CONDITIONED MEDIUM FACTOR RECEPTOR 1"/>
    <property type="match status" value="1"/>
</dbReference>
<proteinExistence type="predicted"/>
<feature type="transmembrane region" description="Helical" evidence="1">
    <location>
        <begin position="7"/>
        <end position="26"/>
    </location>
</feature>
<feature type="transmembrane region" description="Helical" evidence="1">
    <location>
        <begin position="348"/>
        <end position="368"/>
    </location>
</feature>
<dbReference type="PANTHER" id="PTHR42685">
    <property type="entry name" value="GERANYLGERANYL DIPHOSPHATE REDUCTASE"/>
    <property type="match status" value="1"/>
</dbReference>
<dbReference type="InterPro" id="IPR036188">
    <property type="entry name" value="FAD/NAD-bd_sf"/>
</dbReference>
<dbReference type="EMBL" id="VHIQ01000002">
    <property type="protein sequence ID" value="TPV34863.1"/>
    <property type="molecule type" value="Genomic_DNA"/>
</dbReference>
<organism evidence="2 3">
    <name type="scientific">Paucihalobacter ruber</name>
    <dbReference type="NCBI Taxonomy" id="2567861"/>
    <lineage>
        <taxon>Bacteria</taxon>
        <taxon>Pseudomonadati</taxon>
        <taxon>Bacteroidota</taxon>
        <taxon>Flavobacteriia</taxon>
        <taxon>Flavobacteriales</taxon>
        <taxon>Flavobacteriaceae</taxon>
        <taxon>Paucihalobacter</taxon>
    </lineage>
</organism>
<gene>
    <name evidence="2" type="ORF">FJ651_04840</name>
</gene>
<dbReference type="AlphaFoldDB" id="A0A506PLW3"/>
<keyword evidence="1" id="KW-0472">Membrane</keyword>
<comment type="caution">
    <text evidence="2">The sequence shown here is derived from an EMBL/GenBank/DDBJ whole genome shotgun (WGS) entry which is preliminary data.</text>
</comment>
<evidence type="ECO:0000313" key="3">
    <source>
        <dbReference type="Proteomes" id="UP000317332"/>
    </source>
</evidence>
<name>A0A506PLW3_9FLAO</name>
<evidence type="ECO:0000256" key="1">
    <source>
        <dbReference type="SAM" id="Phobius"/>
    </source>
</evidence>
<dbReference type="Pfam" id="PF13450">
    <property type="entry name" value="NAD_binding_8"/>
    <property type="match status" value="1"/>
</dbReference>
<dbReference type="OrthoDB" id="1142316at2"/>
<keyword evidence="3" id="KW-1185">Reference proteome</keyword>